<dbReference type="GO" id="GO:0003677">
    <property type="term" value="F:DNA binding"/>
    <property type="evidence" value="ECO:0007669"/>
    <property type="project" value="UniProtKB-KW"/>
</dbReference>
<feature type="domain" description="SpoVT-AbrB" evidence="2">
    <location>
        <begin position="3"/>
        <end position="39"/>
    </location>
</feature>
<reference evidence="3" key="1">
    <citation type="submission" date="2022-04" db="EMBL/GenBank/DDBJ databases">
        <title>Complete genome of Methanoplanus endosymbiosus DSM 3599.</title>
        <authorList>
            <person name="Chen S.-C."/>
            <person name="You Y.-T."/>
            <person name="Zhou Y.-Z."/>
            <person name="Lai M.-C."/>
        </authorList>
    </citation>
    <scope>NUCLEOTIDE SEQUENCE</scope>
    <source>
        <strain evidence="3">DSM 3599</strain>
    </source>
</reference>
<name>A0A9E7TMV1_9EURY</name>
<evidence type="ECO:0000259" key="2">
    <source>
        <dbReference type="Pfam" id="PF04014"/>
    </source>
</evidence>
<dbReference type="Pfam" id="PF04014">
    <property type="entry name" value="MazE_antitoxin"/>
    <property type="match status" value="1"/>
</dbReference>
<accession>A0A9E7TMV1</accession>
<sequence>MVVTLPKEAVLANNIQPGDKIAVFLTEENEIRMVPLNGSKDVELVIREGKSLPNVTTGVKTPSQSHQDEKSQEAL</sequence>
<dbReference type="InterPro" id="IPR037914">
    <property type="entry name" value="SpoVT-AbrB_sf"/>
</dbReference>
<evidence type="ECO:0000313" key="4">
    <source>
        <dbReference type="Proteomes" id="UP001060368"/>
    </source>
</evidence>
<protein>
    <submittedName>
        <fullName evidence="3">AbrB/MazE/SpoVT family DNA-binding domain-containing protein</fullName>
    </submittedName>
</protein>
<keyword evidence="4" id="KW-1185">Reference proteome</keyword>
<evidence type="ECO:0000256" key="1">
    <source>
        <dbReference type="SAM" id="MobiDB-lite"/>
    </source>
</evidence>
<dbReference type="RefSeq" id="WP_257743857.1">
    <property type="nucleotide sequence ID" value="NZ_CP096115.1"/>
</dbReference>
<proteinExistence type="predicted"/>
<feature type="compositionally biased region" description="Polar residues" evidence="1">
    <location>
        <begin position="53"/>
        <end position="65"/>
    </location>
</feature>
<dbReference type="SUPFAM" id="SSF89447">
    <property type="entry name" value="AbrB/MazE/MraZ-like"/>
    <property type="match status" value="1"/>
</dbReference>
<dbReference type="KEGG" id="mend:L6E24_06300"/>
<keyword evidence="3" id="KW-0238">DNA-binding</keyword>
<feature type="region of interest" description="Disordered" evidence="1">
    <location>
        <begin position="53"/>
        <end position="75"/>
    </location>
</feature>
<dbReference type="AlphaFoldDB" id="A0A9E7TMV1"/>
<dbReference type="GeneID" id="74307293"/>
<organism evidence="3 4">
    <name type="scientific">Methanoplanus endosymbiosus</name>
    <dbReference type="NCBI Taxonomy" id="33865"/>
    <lineage>
        <taxon>Archaea</taxon>
        <taxon>Methanobacteriati</taxon>
        <taxon>Methanobacteriota</taxon>
        <taxon>Stenosarchaea group</taxon>
        <taxon>Methanomicrobia</taxon>
        <taxon>Methanomicrobiales</taxon>
        <taxon>Methanomicrobiaceae</taxon>
        <taxon>Methanoplanus</taxon>
    </lineage>
</organism>
<dbReference type="InterPro" id="IPR007159">
    <property type="entry name" value="SpoVT-AbrB_dom"/>
</dbReference>
<gene>
    <name evidence="3" type="ORF">L6E24_06300</name>
</gene>
<feature type="compositionally biased region" description="Basic and acidic residues" evidence="1">
    <location>
        <begin position="66"/>
        <end position="75"/>
    </location>
</feature>
<dbReference type="Proteomes" id="UP001060368">
    <property type="component" value="Chromosome"/>
</dbReference>
<dbReference type="EMBL" id="CP096115">
    <property type="protein sequence ID" value="UUX93721.1"/>
    <property type="molecule type" value="Genomic_DNA"/>
</dbReference>
<evidence type="ECO:0000313" key="3">
    <source>
        <dbReference type="EMBL" id="UUX93721.1"/>
    </source>
</evidence>